<protein>
    <submittedName>
        <fullName evidence="2">Glutathione S-transferase family protein</fullName>
    </submittedName>
</protein>
<dbReference type="Proteomes" id="UP000014461">
    <property type="component" value="Unassembled WGS sequence"/>
</dbReference>
<dbReference type="Gene3D" id="3.40.30.10">
    <property type="entry name" value="Glutaredoxin"/>
    <property type="match status" value="1"/>
</dbReference>
<keyword evidence="2" id="KW-0808">Transferase</keyword>
<dbReference type="GO" id="GO:0004364">
    <property type="term" value="F:glutathione transferase activity"/>
    <property type="evidence" value="ECO:0007669"/>
    <property type="project" value="TreeGrafter"/>
</dbReference>
<proteinExistence type="predicted"/>
<gene>
    <name evidence="2" type="ORF">AALB_0271</name>
</gene>
<evidence type="ECO:0000313" key="3">
    <source>
        <dbReference type="Proteomes" id="UP000014461"/>
    </source>
</evidence>
<dbReference type="GO" id="GO:0016034">
    <property type="term" value="F:maleylacetoacetate isomerase activity"/>
    <property type="evidence" value="ECO:0007669"/>
    <property type="project" value="TreeGrafter"/>
</dbReference>
<dbReference type="RefSeq" id="WP_016399959.1">
    <property type="nucleotide sequence ID" value="NZ_BARX01000001.1"/>
</dbReference>
<dbReference type="AlphaFoldDB" id="R9PPY0"/>
<dbReference type="PANTHER" id="PTHR42673:SF4">
    <property type="entry name" value="MALEYLACETOACETATE ISOMERASE"/>
    <property type="match status" value="1"/>
</dbReference>
<dbReference type="SUPFAM" id="SSF52833">
    <property type="entry name" value="Thioredoxin-like"/>
    <property type="match status" value="1"/>
</dbReference>
<dbReference type="OrthoDB" id="9799538at2"/>
<evidence type="ECO:0000313" key="2">
    <source>
        <dbReference type="EMBL" id="GAD00191.1"/>
    </source>
</evidence>
<dbReference type="PROSITE" id="PS50404">
    <property type="entry name" value="GST_NTER"/>
    <property type="match status" value="1"/>
</dbReference>
<dbReference type="EMBL" id="BARX01000001">
    <property type="protein sequence ID" value="GAD00191.1"/>
    <property type="molecule type" value="Genomic_DNA"/>
</dbReference>
<dbReference type="InterPro" id="IPR036249">
    <property type="entry name" value="Thioredoxin-like_sf"/>
</dbReference>
<sequence>MAQHYQLIVGRDSTWSLRAYLCMQLAELEFSCNAIALGEAGYQQQLAKLSPSKLVPVLHVDDLVIHDSLAISEYLNEQASGKIYPVQADLRAQARSYLAELHAGFAAIRQGLPFQFEKQARPASLSAEINTEIARLSEIWQQFDGCFAFNKAGAIDAFYAVMALRLANYGIELEGAAGRYQQHLISWPLFQRAINTAKQW</sequence>
<dbReference type="InterPro" id="IPR036282">
    <property type="entry name" value="Glutathione-S-Trfase_C_sf"/>
</dbReference>
<dbReference type="Pfam" id="PF13409">
    <property type="entry name" value="GST_N_2"/>
    <property type="match status" value="1"/>
</dbReference>
<name>R9PPY0_AGAAL</name>
<comment type="caution">
    <text evidence="2">The sequence shown here is derived from an EMBL/GenBank/DDBJ whole genome shotgun (WGS) entry which is preliminary data.</text>
</comment>
<accession>R9PPY0</accession>
<evidence type="ECO:0000259" key="1">
    <source>
        <dbReference type="PROSITE" id="PS50404"/>
    </source>
</evidence>
<dbReference type="STRING" id="1331007.AALB_0271"/>
<dbReference type="SUPFAM" id="SSF47616">
    <property type="entry name" value="GST C-terminal domain-like"/>
    <property type="match status" value="1"/>
</dbReference>
<feature type="domain" description="GST N-terminal" evidence="1">
    <location>
        <begin position="3"/>
        <end position="83"/>
    </location>
</feature>
<dbReference type="InterPro" id="IPR004045">
    <property type="entry name" value="Glutathione_S-Trfase_N"/>
</dbReference>
<reference evidence="2" key="1">
    <citation type="journal article" date="2013" name="Genome Announc.">
        <title>Draft Genome Sequence of Agarivorans albus Strain MKT 106T, an Agarolytic Marine Bacterium.</title>
        <authorList>
            <person name="Yasuike M."/>
            <person name="Nakamura Y."/>
            <person name="Kai W."/>
            <person name="Fujiwara A."/>
            <person name="Fukui Y."/>
            <person name="Satomi M."/>
            <person name="Sano M."/>
        </authorList>
    </citation>
    <scope>NUCLEOTIDE SEQUENCE [LARGE SCALE GENOMIC DNA]</scope>
</reference>
<dbReference type="GO" id="GO:0006559">
    <property type="term" value="P:L-phenylalanine catabolic process"/>
    <property type="evidence" value="ECO:0007669"/>
    <property type="project" value="TreeGrafter"/>
</dbReference>
<dbReference type="Gene3D" id="1.20.1050.10">
    <property type="match status" value="1"/>
</dbReference>
<organism evidence="2 3">
    <name type="scientific">Agarivorans albus MKT 106</name>
    <dbReference type="NCBI Taxonomy" id="1331007"/>
    <lineage>
        <taxon>Bacteria</taxon>
        <taxon>Pseudomonadati</taxon>
        <taxon>Pseudomonadota</taxon>
        <taxon>Gammaproteobacteria</taxon>
        <taxon>Alteromonadales</taxon>
        <taxon>Alteromonadaceae</taxon>
        <taxon>Agarivorans</taxon>
    </lineage>
</organism>
<dbReference type="GO" id="GO:0006749">
    <property type="term" value="P:glutathione metabolic process"/>
    <property type="evidence" value="ECO:0007669"/>
    <property type="project" value="TreeGrafter"/>
</dbReference>
<dbReference type="PANTHER" id="PTHR42673">
    <property type="entry name" value="MALEYLACETOACETATE ISOMERASE"/>
    <property type="match status" value="1"/>
</dbReference>
<keyword evidence="3" id="KW-1185">Reference proteome</keyword>